<reference evidence="4 5" key="1">
    <citation type="journal article" date="2019" name="Emerg. Microbes Infect.">
        <title>Comprehensive subspecies identification of 175 nontuberculous mycobacteria species based on 7547 genomic profiles.</title>
        <authorList>
            <person name="Matsumoto Y."/>
            <person name="Kinjo T."/>
            <person name="Motooka D."/>
            <person name="Nabeya D."/>
            <person name="Jung N."/>
            <person name="Uechi K."/>
            <person name="Horii T."/>
            <person name="Iida T."/>
            <person name="Fujita J."/>
            <person name="Nakamura S."/>
        </authorList>
    </citation>
    <scope>NUCLEOTIDE SEQUENCE [LARGE SCALE GENOMIC DNA]</scope>
    <source>
        <strain evidence="4 5">JCM 17324</strain>
    </source>
</reference>
<evidence type="ECO:0000259" key="3">
    <source>
        <dbReference type="Pfam" id="PF22905"/>
    </source>
</evidence>
<name>A0ABM7JG32_9MYCO</name>
<dbReference type="InterPro" id="IPR054469">
    <property type="entry name" value="Pred_hydrolase_N"/>
</dbReference>
<feature type="domain" description="TNT" evidence="2">
    <location>
        <begin position="541"/>
        <end position="637"/>
    </location>
</feature>
<sequence>MGLPYIDEQALIAEAGGDPWAINASLQAGSPLQISDLADAFHGAGRCTAEAENAFQQARARFEAAWNQHDGGGHPINDSDEVQRVTKALGAQSLQLPKIAADLEGIAAALADAQKAGAARIATLDSQLKSISDLVSQTVAILNNDKSLSAGEKDALHALINTLEDDALRDTKSAVAALLSIRNGYSDGLQKSLNNLHAEGYDAPLHGVDADGVVPPSPAQLAALADIRQATNQAVVDQMAKVRAAQEALSKAAADLYTHGPGSPEGEAASAKLPKLKADLARALDDLGKIPDYNSIDPASINVGPDGHFTFTYNVNGQPVQAYGQLKNGTGEFFDQARGTYYTFNGGKLTGMRTPDPGQVEATAEPLFTAVTLAVGAPALKAGGEVAIQGVKMLFSREMLEGLTADNVFPRALAGAEEHFQVAERNLASHAPLPGEPVPGTHALEPPPVEHAPPAAHGDIPVEHAPAGPRVPVLPDGHVPLPPDAPPPPPLGSDHPLFDGYHPVEPGPEFIKSDGSLFYPDDTLPTKPYAIPGTIVPDAHLTPGTVLSRFGHPGGAYIAPEGTPFAQLSLPPESAAKPFYQYVVQDPAALPPGWHIEGSEAAPWFHQPGGGQQYRIIRPDGKNGTVEQLERFGVVRRIR</sequence>
<feature type="domain" description="Predicted hydrolase N-terminal" evidence="3">
    <location>
        <begin position="1"/>
        <end position="196"/>
    </location>
</feature>
<dbReference type="Pfam" id="PF22905">
    <property type="entry name" value="Hydro_N_hd"/>
    <property type="match status" value="1"/>
</dbReference>
<gene>
    <name evidence="4" type="ORF">MMARJ_36250</name>
</gene>
<evidence type="ECO:0000259" key="2">
    <source>
        <dbReference type="Pfam" id="PF14021"/>
    </source>
</evidence>
<dbReference type="RefSeq" id="WP_083015722.1">
    <property type="nucleotide sequence ID" value="NZ_AP022584.1"/>
</dbReference>
<evidence type="ECO:0008006" key="6">
    <source>
        <dbReference type="Google" id="ProtNLM"/>
    </source>
</evidence>
<protein>
    <recommendedName>
        <fullName evidence="6">DUF4237 domain-containing protein</fullName>
    </recommendedName>
</protein>
<dbReference type="Pfam" id="PF14021">
    <property type="entry name" value="TNT"/>
    <property type="match status" value="1"/>
</dbReference>
<dbReference type="EMBL" id="AP022584">
    <property type="protein sequence ID" value="BBY12885.1"/>
    <property type="molecule type" value="Genomic_DNA"/>
</dbReference>
<evidence type="ECO:0000313" key="4">
    <source>
        <dbReference type="EMBL" id="BBY12885.1"/>
    </source>
</evidence>
<feature type="region of interest" description="Disordered" evidence="1">
    <location>
        <begin position="430"/>
        <end position="457"/>
    </location>
</feature>
<dbReference type="InterPro" id="IPR025331">
    <property type="entry name" value="TNT"/>
</dbReference>
<dbReference type="Proteomes" id="UP000466831">
    <property type="component" value="Chromosome"/>
</dbReference>
<evidence type="ECO:0000256" key="1">
    <source>
        <dbReference type="SAM" id="MobiDB-lite"/>
    </source>
</evidence>
<evidence type="ECO:0000313" key="5">
    <source>
        <dbReference type="Proteomes" id="UP000466831"/>
    </source>
</evidence>
<proteinExistence type="predicted"/>
<accession>A0ABM7JG32</accession>
<organism evidence="4 5">
    <name type="scientific">Mycobacterium marseillense</name>
    <dbReference type="NCBI Taxonomy" id="701042"/>
    <lineage>
        <taxon>Bacteria</taxon>
        <taxon>Bacillati</taxon>
        <taxon>Actinomycetota</taxon>
        <taxon>Actinomycetes</taxon>
        <taxon>Mycobacteriales</taxon>
        <taxon>Mycobacteriaceae</taxon>
        <taxon>Mycobacterium</taxon>
        <taxon>Mycobacterium avium complex (MAC)</taxon>
    </lineage>
</organism>
<keyword evidence="5" id="KW-1185">Reference proteome</keyword>